<protein>
    <submittedName>
        <fullName evidence="1">Uncharacterized protein</fullName>
    </submittedName>
</protein>
<reference evidence="2" key="1">
    <citation type="journal article" date="2015" name="Nat. Genet.">
        <title>The genome and transcriptome of the zoonotic hookworm Ancylostoma ceylanicum identify infection-specific gene families.</title>
        <authorList>
            <person name="Schwarz E.M."/>
            <person name="Hu Y."/>
            <person name="Antoshechkin I."/>
            <person name="Miller M.M."/>
            <person name="Sternberg P.W."/>
            <person name="Aroian R.V."/>
        </authorList>
    </citation>
    <scope>NUCLEOTIDE SEQUENCE</scope>
    <source>
        <strain evidence="2">HY135</strain>
    </source>
</reference>
<dbReference type="Proteomes" id="UP000024635">
    <property type="component" value="Unassembled WGS sequence"/>
</dbReference>
<evidence type="ECO:0000313" key="1">
    <source>
        <dbReference type="EMBL" id="EYB86663.1"/>
    </source>
</evidence>
<organism evidence="1 2">
    <name type="scientific">Ancylostoma ceylanicum</name>
    <dbReference type="NCBI Taxonomy" id="53326"/>
    <lineage>
        <taxon>Eukaryota</taxon>
        <taxon>Metazoa</taxon>
        <taxon>Ecdysozoa</taxon>
        <taxon>Nematoda</taxon>
        <taxon>Chromadorea</taxon>
        <taxon>Rhabditida</taxon>
        <taxon>Rhabditina</taxon>
        <taxon>Rhabditomorpha</taxon>
        <taxon>Strongyloidea</taxon>
        <taxon>Ancylostomatidae</taxon>
        <taxon>Ancylostomatinae</taxon>
        <taxon>Ancylostoma</taxon>
    </lineage>
</organism>
<evidence type="ECO:0000313" key="2">
    <source>
        <dbReference type="Proteomes" id="UP000024635"/>
    </source>
</evidence>
<dbReference type="EMBL" id="JARK01001611">
    <property type="protein sequence ID" value="EYB86663.1"/>
    <property type="molecule type" value="Genomic_DNA"/>
</dbReference>
<name>A0A016S7S0_9BILA</name>
<accession>A0A016S7S0</accession>
<sequence length="115" mass="13347">MSDHLVIANTKFRKRISHLVTLTSGGRETQIDFWMLRRPDRNIYLSGYKGYSLGPRRCTAPSARHGPEILSPKKATRRIDTQRIKWWKLKEQKDQALPAFLSYLTSSIECAVEEQ</sequence>
<keyword evidence="2" id="KW-1185">Reference proteome</keyword>
<dbReference type="AlphaFoldDB" id="A0A016S7S0"/>
<proteinExistence type="predicted"/>
<comment type="caution">
    <text evidence="1">The sequence shown here is derived from an EMBL/GenBank/DDBJ whole genome shotgun (WGS) entry which is preliminary data.</text>
</comment>
<gene>
    <name evidence="1" type="primary">Acey_s0275.g1057</name>
    <name evidence="1" type="ORF">Y032_0275g1057</name>
</gene>